<comment type="caution">
    <text evidence="8">The sequence shown here is derived from an EMBL/GenBank/DDBJ whole genome shotgun (WGS) entry which is preliminary data.</text>
</comment>
<feature type="coiled-coil region" evidence="5">
    <location>
        <begin position="1"/>
        <end position="28"/>
    </location>
</feature>
<dbReference type="OrthoDB" id="10252326at2759"/>
<dbReference type="InterPro" id="IPR006130">
    <property type="entry name" value="Asp/Orn_carbamoylTrfase"/>
</dbReference>
<dbReference type="OMA" id="VAMTWAY"/>
<comment type="similarity">
    <text evidence="1">Belongs to the aspartate/ornithine carbamoyltransferase superfamily. OTCase family.</text>
</comment>
<feature type="domain" description="Aspartate/ornithine carbamoyltransferase Asp/Orn-binding" evidence="6">
    <location>
        <begin position="215"/>
        <end position="380"/>
    </location>
</feature>
<dbReference type="NCBIfam" id="TIGR03316">
    <property type="entry name" value="ygeW"/>
    <property type="match status" value="1"/>
</dbReference>
<organism evidence="8 9">
    <name type="scientific">Anaeramoeba ignava</name>
    <name type="common">Anaerobic marine amoeba</name>
    <dbReference type="NCBI Taxonomy" id="1746090"/>
    <lineage>
        <taxon>Eukaryota</taxon>
        <taxon>Metamonada</taxon>
        <taxon>Anaeramoebidae</taxon>
        <taxon>Anaeramoeba</taxon>
    </lineage>
</organism>
<dbReference type="EMBL" id="JAPDFW010000124">
    <property type="protein sequence ID" value="KAJ5067913.1"/>
    <property type="molecule type" value="Genomic_DNA"/>
</dbReference>
<dbReference type="Pfam" id="PF00185">
    <property type="entry name" value="OTCace"/>
    <property type="match status" value="1"/>
</dbReference>
<dbReference type="InterPro" id="IPR006131">
    <property type="entry name" value="Asp_carbamoyltransf_Asp/Orn-bd"/>
</dbReference>
<dbReference type="Pfam" id="PF02729">
    <property type="entry name" value="OTCace_N"/>
    <property type="match status" value="1"/>
</dbReference>
<evidence type="ECO:0000256" key="5">
    <source>
        <dbReference type="SAM" id="Coils"/>
    </source>
</evidence>
<name>A0A9Q0LAA8_ANAIG</name>
<feature type="domain" description="Aspartate/ornithine carbamoyltransferase carbamoyl-P binding" evidence="7">
    <location>
        <begin position="29"/>
        <end position="183"/>
    </location>
</feature>
<evidence type="ECO:0000256" key="2">
    <source>
        <dbReference type="ARBA" id="ARBA00013007"/>
    </source>
</evidence>
<evidence type="ECO:0000259" key="7">
    <source>
        <dbReference type="Pfam" id="PF02729"/>
    </source>
</evidence>
<reference evidence="8" key="1">
    <citation type="submission" date="2022-10" db="EMBL/GenBank/DDBJ databases">
        <title>Novel sulphate-reducing endosymbionts in the free-living metamonad Anaeramoeba.</title>
        <authorList>
            <person name="Jerlstrom-Hultqvist J."/>
            <person name="Cepicka I."/>
            <person name="Gallot-Lavallee L."/>
            <person name="Salas-Leiva D."/>
            <person name="Curtis B.A."/>
            <person name="Zahonova K."/>
            <person name="Pipaliya S."/>
            <person name="Dacks J."/>
            <person name="Roger A.J."/>
        </authorList>
    </citation>
    <scope>NUCLEOTIDE SEQUENCE</scope>
    <source>
        <strain evidence="8">BMAN</strain>
    </source>
</reference>
<dbReference type="PANTHER" id="PTHR45753">
    <property type="entry name" value="ORNITHINE CARBAMOYLTRANSFERASE, MITOCHONDRIAL"/>
    <property type="match status" value="1"/>
</dbReference>
<dbReference type="InterPro" id="IPR036901">
    <property type="entry name" value="Asp/Orn_carbamoylTrfase_sf"/>
</dbReference>
<dbReference type="InterPro" id="IPR006132">
    <property type="entry name" value="Asp/Orn_carbamoyltranf_P-bd"/>
</dbReference>
<keyword evidence="3 4" id="KW-0808">Transferase</keyword>
<dbReference type="PRINTS" id="PR00101">
    <property type="entry name" value="ATCASE"/>
</dbReference>
<dbReference type="PRINTS" id="PR00100">
    <property type="entry name" value="AOTCASE"/>
</dbReference>
<dbReference type="AlphaFoldDB" id="A0A9Q0LAA8"/>
<keyword evidence="9" id="KW-1185">Reference proteome</keyword>
<dbReference type="Gene3D" id="3.40.50.1370">
    <property type="entry name" value="Aspartate/ornithine carbamoyltransferase"/>
    <property type="match status" value="2"/>
</dbReference>
<proteinExistence type="inferred from homology"/>
<dbReference type="InterPro" id="IPR017702">
    <property type="entry name" value="Carbamoyltransferase_YgeW"/>
</dbReference>
<dbReference type="EC" id="2.1.3.3" evidence="2"/>
<dbReference type="PANTHER" id="PTHR45753:SF3">
    <property type="entry name" value="ORNITHINE TRANSCARBAMYLASE, MITOCHONDRIAL"/>
    <property type="match status" value="1"/>
</dbReference>
<evidence type="ECO:0000256" key="1">
    <source>
        <dbReference type="ARBA" id="ARBA00007805"/>
    </source>
</evidence>
<evidence type="ECO:0000259" key="6">
    <source>
        <dbReference type="Pfam" id="PF00185"/>
    </source>
</evidence>
<keyword evidence="5" id="KW-0175">Coiled coil</keyword>
<sequence length="404" mass="45631">MTEKDKFIEKAKENIEKLKQLKTEIHGTDFLRTWDHTKNDLEAVVYVAQALENMIKANISCQVFKGGLAISNFRDQSTRTRFSYSSAANLVGLANSEIDESKSQVAHGETVRETANMISFFAEFYGIRDDIFLGEGHKFQKEVSDAVADGFKQGVLNSKPPIINLQCDEDHPTQSLSDLIHIAQYFGGLENLKGKKIAMTWAFSPSYGKPLSVPQAIIALMTRFGMDVRLAHPEGYDLIPEIVDLAKKNAEENGGKFTQFNNMEDAFKDADIVYPKSWAPFVVMQERTKLLKQGNAVADQLKQLEKKCIEKNKEFIECDEEKMKLTKDGKALYMHCLPADITGVSCEHGEVSAQVFDKYRIDTYKEAGHKMYVISAMMLLTKFKDVPELLTQLIKENTPRKKAD</sequence>
<evidence type="ECO:0000313" key="9">
    <source>
        <dbReference type="Proteomes" id="UP001149090"/>
    </source>
</evidence>
<dbReference type="SUPFAM" id="SSF53671">
    <property type="entry name" value="Aspartate/ornithine carbamoyltransferase"/>
    <property type="match status" value="1"/>
</dbReference>
<dbReference type="GO" id="GO:0016597">
    <property type="term" value="F:amino acid binding"/>
    <property type="evidence" value="ECO:0007669"/>
    <property type="project" value="InterPro"/>
</dbReference>
<evidence type="ECO:0000256" key="3">
    <source>
        <dbReference type="ARBA" id="ARBA00022679"/>
    </source>
</evidence>
<dbReference type="GO" id="GO:0042450">
    <property type="term" value="P:L-arginine biosynthetic process via ornithine"/>
    <property type="evidence" value="ECO:0007669"/>
    <property type="project" value="TreeGrafter"/>
</dbReference>
<dbReference type="GO" id="GO:0019240">
    <property type="term" value="P:citrulline biosynthetic process"/>
    <property type="evidence" value="ECO:0007669"/>
    <property type="project" value="TreeGrafter"/>
</dbReference>
<evidence type="ECO:0000313" key="8">
    <source>
        <dbReference type="EMBL" id="KAJ5067913.1"/>
    </source>
</evidence>
<dbReference type="Proteomes" id="UP001149090">
    <property type="component" value="Unassembled WGS sequence"/>
</dbReference>
<dbReference type="NCBIfam" id="NF005538">
    <property type="entry name" value="PRK07200.1"/>
    <property type="match status" value="1"/>
</dbReference>
<protein>
    <recommendedName>
        <fullName evidence="2">ornithine carbamoyltransferase</fullName>
        <ecNumber evidence="2">2.1.3.3</ecNumber>
    </recommendedName>
</protein>
<gene>
    <name evidence="8" type="ORF">M0811_12831</name>
</gene>
<dbReference type="GO" id="GO:0004585">
    <property type="term" value="F:ornithine carbamoyltransferase activity"/>
    <property type="evidence" value="ECO:0007669"/>
    <property type="project" value="UniProtKB-EC"/>
</dbReference>
<evidence type="ECO:0000256" key="4">
    <source>
        <dbReference type="RuleBase" id="RU003634"/>
    </source>
</evidence>
<accession>A0A9Q0LAA8</accession>